<evidence type="ECO:0000313" key="2">
    <source>
        <dbReference type="Proteomes" id="UP000288805"/>
    </source>
</evidence>
<evidence type="ECO:0000313" key="1">
    <source>
        <dbReference type="EMBL" id="RVX00100.1"/>
    </source>
</evidence>
<sequence length="83" mass="9637">MLLGNSMAFCCIEMLHQQGVSILVKSFNKERMKENLQIFDWELSDDELAKIGQIPQRRGFSGQMFVHHDGIYKSSEELWDDDA</sequence>
<dbReference type="GO" id="GO:0016491">
    <property type="term" value="F:oxidoreductase activity"/>
    <property type="evidence" value="ECO:0007669"/>
    <property type="project" value="InterPro"/>
</dbReference>
<dbReference type="InterPro" id="IPR036812">
    <property type="entry name" value="NAD(P)_OxRdtase_dom_sf"/>
</dbReference>
<accession>A0A438ITN0</accession>
<gene>
    <name evidence="1" type="primary">COR2_7</name>
    <name evidence="1" type="ORF">CK203_024852</name>
</gene>
<name>A0A438ITN0_VITVI</name>
<dbReference type="AlphaFoldDB" id="A0A438ITN0"/>
<dbReference type="Proteomes" id="UP000288805">
    <property type="component" value="Unassembled WGS sequence"/>
</dbReference>
<dbReference type="Gene3D" id="3.20.20.100">
    <property type="entry name" value="NADP-dependent oxidoreductase domain"/>
    <property type="match status" value="1"/>
</dbReference>
<reference evidence="1 2" key="1">
    <citation type="journal article" date="2018" name="PLoS Genet.">
        <title>Population sequencing reveals clonal diversity and ancestral inbreeding in the grapevine cultivar Chardonnay.</title>
        <authorList>
            <person name="Roach M.J."/>
            <person name="Johnson D.L."/>
            <person name="Bohlmann J."/>
            <person name="van Vuuren H.J."/>
            <person name="Jones S.J."/>
            <person name="Pretorius I.S."/>
            <person name="Schmidt S.A."/>
            <person name="Borneman A.R."/>
        </authorList>
    </citation>
    <scope>NUCLEOTIDE SEQUENCE [LARGE SCALE GENOMIC DNA]</scope>
    <source>
        <strain evidence="2">cv. Chardonnay</strain>
        <tissue evidence="1">Leaf</tissue>
    </source>
</reference>
<dbReference type="SUPFAM" id="SSF51430">
    <property type="entry name" value="NAD(P)-linked oxidoreductase"/>
    <property type="match status" value="1"/>
</dbReference>
<protein>
    <submittedName>
        <fullName evidence="1">Non-functional NADPH-dependent codeinone reductase 2</fullName>
    </submittedName>
</protein>
<comment type="caution">
    <text evidence="1">The sequence shown here is derived from an EMBL/GenBank/DDBJ whole genome shotgun (WGS) entry which is preliminary data.</text>
</comment>
<dbReference type="InterPro" id="IPR018170">
    <property type="entry name" value="Aldo/ket_reductase_CS"/>
</dbReference>
<dbReference type="PROSITE" id="PS00063">
    <property type="entry name" value="ALDOKETO_REDUCTASE_3"/>
    <property type="match status" value="1"/>
</dbReference>
<organism evidence="1 2">
    <name type="scientific">Vitis vinifera</name>
    <name type="common">Grape</name>
    <dbReference type="NCBI Taxonomy" id="29760"/>
    <lineage>
        <taxon>Eukaryota</taxon>
        <taxon>Viridiplantae</taxon>
        <taxon>Streptophyta</taxon>
        <taxon>Embryophyta</taxon>
        <taxon>Tracheophyta</taxon>
        <taxon>Spermatophyta</taxon>
        <taxon>Magnoliopsida</taxon>
        <taxon>eudicotyledons</taxon>
        <taxon>Gunneridae</taxon>
        <taxon>Pentapetalae</taxon>
        <taxon>rosids</taxon>
        <taxon>Vitales</taxon>
        <taxon>Vitaceae</taxon>
        <taxon>Viteae</taxon>
        <taxon>Vitis</taxon>
    </lineage>
</organism>
<dbReference type="EMBL" id="QGNW01000084">
    <property type="protein sequence ID" value="RVX00100.1"/>
    <property type="molecule type" value="Genomic_DNA"/>
</dbReference>
<proteinExistence type="predicted"/>